<dbReference type="EMBL" id="KQ434804">
    <property type="protein sequence ID" value="KZC06073.1"/>
    <property type="molecule type" value="Genomic_DNA"/>
</dbReference>
<organism evidence="2 3">
    <name type="scientific">Dufourea novaeangliae</name>
    <name type="common">Sweat bee</name>
    <dbReference type="NCBI Taxonomy" id="178035"/>
    <lineage>
        <taxon>Eukaryota</taxon>
        <taxon>Metazoa</taxon>
        <taxon>Ecdysozoa</taxon>
        <taxon>Arthropoda</taxon>
        <taxon>Hexapoda</taxon>
        <taxon>Insecta</taxon>
        <taxon>Pterygota</taxon>
        <taxon>Neoptera</taxon>
        <taxon>Endopterygota</taxon>
        <taxon>Hymenoptera</taxon>
        <taxon>Apocrita</taxon>
        <taxon>Aculeata</taxon>
        <taxon>Apoidea</taxon>
        <taxon>Anthophila</taxon>
        <taxon>Halictidae</taxon>
        <taxon>Rophitinae</taxon>
        <taxon>Dufourea</taxon>
    </lineage>
</organism>
<feature type="region of interest" description="Disordered" evidence="1">
    <location>
        <begin position="122"/>
        <end position="141"/>
    </location>
</feature>
<dbReference type="AlphaFoldDB" id="A0A154P2L6"/>
<feature type="compositionally biased region" description="Basic and acidic residues" evidence="1">
    <location>
        <begin position="80"/>
        <end position="89"/>
    </location>
</feature>
<reference evidence="2 3" key="1">
    <citation type="submission" date="2015-07" db="EMBL/GenBank/DDBJ databases">
        <title>The genome of Dufourea novaeangliae.</title>
        <authorList>
            <person name="Pan H."/>
            <person name="Kapheim K."/>
        </authorList>
    </citation>
    <scope>NUCLEOTIDE SEQUENCE [LARGE SCALE GENOMIC DNA]</scope>
    <source>
        <strain evidence="2">0120121106</strain>
        <tissue evidence="2">Whole body</tissue>
    </source>
</reference>
<proteinExistence type="predicted"/>
<accession>A0A154P2L6</accession>
<feature type="region of interest" description="Disordered" evidence="1">
    <location>
        <begin position="67"/>
        <end position="89"/>
    </location>
</feature>
<protein>
    <submittedName>
        <fullName evidence="2">Uncharacterized protein</fullName>
    </submittedName>
</protein>
<name>A0A154P2L6_DUFNO</name>
<sequence length="165" mass="18171">MVLVSFNLSFVNPSKACVPGSRRPSASISSFEVCTPVHNITMNTTRRTTPSAAAPLDTRLEIRDMSPLRDHQTHSVSSEGLDHVEDDPRKRSQSIIFEGHERISIEGRGIYRAGTRSFAALRHPRGAHRDPPTPPYSFQGFGSSYAYPAASSLAIESTRDPRNAH</sequence>
<keyword evidence="3" id="KW-1185">Reference proteome</keyword>
<gene>
    <name evidence="2" type="ORF">WN55_07159</name>
</gene>
<evidence type="ECO:0000313" key="3">
    <source>
        <dbReference type="Proteomes" id="UP000076502"/>
    </source>
</evidence>
<dbReference type="Proteomes" id="UP000076502">
    <property type="component" value="Unassembled WGS sequence"/>
</dbReference>
<evidence type="ECO:0000313" key="2">
    <source>
        <dbReference type="EMBL" id="KZC06073.1"/>
    </source>
</evidence>
<evidence type="ECO:0000256" key="1">
    <source>
        <dbReference type="SAM" id="MobiDB-lite"/>
    </source>
</evidence>